<dbReference type="RefSeq" id="WP_348949498.1">
    <property type="nucleotide sequence ID" value="NZ_JBDZYD010000003.1"/>
</dbReference>
<sequence length="197" mass="20538">MRAKTAVVVSLALLLAGCSVDVAGKPSPVPSSEPSEGDTAVVPKVSQPLDVSRFEKEPCAAFTSDQLAGFGITRQPRPMPEDALGPSCMWNGLDEGGVTLGARLLKSGSLSGLYKKHEQGGLPYFQPVADISGYPGVLTDLLDAQPQGKCSAEVAVSNDRLYSVQVTISRNSKDYANPCPVAQKAAELAVSTMKGTS</sequence>
<proteinExistence type="predicted"/>
<gene>
    <name evidence="2" type="ORF">ABJI51_10210</name>
</gene>
<evidence type="ECO:0000256" key="1">
    <source>
        <dbReference type="SAM" id="SignalP"/>
    </source>
</evidence>
<keyword evidence="3" id="KW-1185">Reference proteome</keyword>
<comment type="caution">
    <text evidence="2">The sequence shown here is derived from an EMBL/GenBank/DDBJ whole genome shotgun (WGS) entry which is preliminary data.</text>
</comment>
<evidence type="ECO:0000313" key="2">
    <source>
        <dbReference type="EMBL" id="MEQ0559442.1"/>
    </source>
</evidence>
<dbReference type="InterPro" id="IPR024520">
    <property type="entry name" value="DUF3558"/>
</dbReference>
<evidence type="ECO:0000313" key="3">
    <source>
        <dbReference type="Proteomes" id="UP001440984"/>
    </source>
</evidence>
<reference evidence="2 3" key="1">
    <citation type="submission" date="2024-05" db="EMBL/GenBank/DDBJ databases">
        <authorList>
            <person name="Zhao H."/>
            <person name="Xu Y."/>
            <person name="Lin S."/>
            <person name="Spain J.C."/>
            <person name="Zhou N.-Y."/>
        </authorList>
    </citation>
    <scope>NUCLEOTIDE SEQUENCE [LARGE SCALE GENOMIC DNA]</scope>
    <source>
        <strain evidence="2 3">NEAU-NG30</strain>
    </source>
</reference>
<dbReference type="Proteomes" id="UP001440984">
    <property type="component" value="Unassembled WGS sequence"/>
</dbReference>
<organism evidence="2 3">
    <name type="scientific">Amycolatopsis melonis</name>
    <dbReference type="NCBI Taxonomy" id="3156488"/>
    <lineage>
        <taxon>Bacteria</taxon>
        <taxon>Bacillati</taxon>
        <taxon>Actinomycetota</taxon>
        <taxon>Actinomycetes</taxon>
        <taxon>Pseudonocardiales</taxon>
        <taxon>Pseudonocardiaceae</taxon>
        <taxon>Amycolatopsis</taxon>
    </lineage>
</organism>
<protein>
    <submittedName>
        <fullName evidence="2">DUF3558 domain-containing protein</fullName>
    </submittedName>
</protein>
<accession>A0ABV0LAZ7</accession>
<keyword evidence="1" id="KW-0732">Signal</keyword>
<name>A0ABV0LAZ7_9PSEU</name>
<feature type="chain" id="PRO_5046081857" evidence="1">
    <location>
        <begin position="24"/>
        <end position="197"/>
    </location>
</feature>
<dbReference type="PROSITE" id="PS51257">
    <property type="entry name" value="PROKAR_LIPOPROTEIN"/>
    <property type="match status" value="1"/>
</dbReference>
<feature type="signal peptide" evidence="1">
    <location>
        <begin position="1"/>
        <end position="23"/>
    </location>
</feature>
<dbReference type="EMBL" id="JBDZYD010000003">
    <property type="protein sequence ID" value="MEQ0559442.1"/>
    <property type="molecule type" value="Genomic_DNA"/>
</dbReference>
<dbReference type="Pfam" id="PF12079">
    <property type="entry name" value="DUF3558"/>
    <property type="match status" value="1"/>
</dbReference>